<organism evidence="1 2">
    <name type="scientific">Paramecium sonneborni</name>
    <dbReference type="NCBI Taxonomy" id="65129"/>
    <lineage>
        <taxon>Eukaryota</taxon>
        <taxon>Sar</taxon>
        <taxon>Alveolata</taxon>
        <taxon>Ciliophora</taxon>
        <taxon>Intramacronucleata</taxon>
        <taxon>Oligohymenophorea</taxon>
        <taxon>Peniculida</taxon>
        <taxon>Parameciidae</taxon>
        <taxon>Paramecium</taxon>
    </lineage>
</organism>
<comment type="caution">
    <text evidence="1">The sequence shown here is derived from an EMBL/GenBank/DDBJ whole genome shotgun (WGS) entry which is preliminary data.</text>
</comment>
<reference evidence="1" key="1">
    <citation type="submission" date="2021-01" db="EMBL/GenBank/DDBJ databases">
        <authorList>
            <consortium name="Genoscope - CEA"/>
            <person name="William W."/>
        </authorList>
    </citation>
    <scope>NUCLEOTIDE SEQUENCE</scope>
</reference>
<proteinExistence type="predicted"/>
<evidence type="ECO:0000313" key="1">
    <source>
        <dbReference type="EMBL" id="CAD8112421.1"/>
    </source>
</evidence>
<dbReference type="EMBL" id="CAJJDN010000100">
    <property type="protein sequence ID" value="CAD8112421.1"/>
    <property type="molecule type" value="Genomic_DNA"/>
</dbReference>
<gene>
    <name evidence="1" type="ORF">PSON_ATCC_30995.1.T1000197</name>
</gene>
<dbReference type="AlphaFoldDB" id="A0A8S1QC37"/>
<keyword evidence="2" id="KW-1185">Reference proteome</keyword>
<dbReference type="Proteomes" id="UP000692954">
    <property type="component" value="Unassembled WGS sequence"/>
</dbReference>
<evidence type="ECO:0000313" key="2">
    <source>
        <dbReference type="Proteomes" id="UP000692954"/>
    </source>
</evidence>
<sequence>MKSQNFELPMILANLQQNNTIFRKTNYNIGPSFN</sequence>
<protein>
    <submittedName>
        <fullName evidence="1">Uncharacterized protein</fullName>
    </submittedName>
</protein>
<accession>A0A8S1QC37</accession>
<name>A0A8S1QC37_9CILI</name>